<name>A0ABN4GIY4_9ACTN</name>
<dbReference type="PIRSF" id="PIRSF005739">
    <property type="entry name" value="O-mtase"/>
    <property type="match status" value="1"/>
</dbReference>
<dbReference type="InterPro" id="IPR001077">
    <property type="entry name" value="COMT_C"/>
</dbReference>
<evidence type="ECO:0000259" key="5">
    <source>
        <dbReference type="Pfam" id="PF08100"/>
    </source>
</evidence>
<keyword evidence="7" id="KW-1185">Reference proteome</keyword>
<keyword evidence="2" id="KW-0808">Transferase</keyword>
<gene>
    <name evidence="6" type="ORF">ABB07_27345</name>
</gene>
<evidence type="ECO:0000313" key="7">
    <source>
        <dbReference type="Proteomes" id="UP000035366"/>
    </source>
</evidence>
<evidence type="ECO:0000259" key="4">
    <source>
        <dbReference type="Pfam" id="PF00891"/>
    </source>
</evidence>
<dbReference type="RefSeq" id="WP_208901275.1">
    <property type="nucleotide sequence ID" value="NZ_CP011497.1"/>
</dbReference>
<dbReference type="Proteomes" id="UP000035366">
    <property type="component" value="Chromosome"/>
</dbReference>
<dbReference type="InterPro" id="IPR029063">
    <property type="entry name" value="SAM-dependent_MTases_sf"/>
</dbReference>
<reference evidence="6 7" key="1">
    <citation type="journal article" date="2015" name="ISME J.">
        <title>Draft Genome Sequence of Streptomyces incarnatus NRRL8089, which Produces the Nucleoside Antibiotic Sinefungin.</title>
        <authorList>
            <person name="Oshima K."/>
            <person name="Hattori M."/>
            <person name="Shimizu H."/>
            <person name="Fukuda K."/>
            <person name="Nemoto M."/>
            <person name="Inagaki K."/>
            <person name="Tamura T."/>
        </authorList>
    </citation>
    <scope>NUCLEOTIDE SEQUENCE [LARGE SCALE GENOMIC DNA]</scope>
    <source>
        <strain evidence="6 7">NRRL 8089</strain>
    </source>
</reference>
<keyword evidence="3" id="KW-0949">S-adenosyl-L-methionine</keyword>
<accession>A0ABN4GIY4</accession>
<dbReference type="EMBL" id="CP011497">
    <property type="protein sequence ID" value="AKJ13615.1"/>
    <property type="molecule type" value="Genomic_DNA"/>
</dbReference>
<keyword evidence="1" id="KW-0489">Methyltransferase</keyword>
<dbReference type="PROSITE" id="PS51683">
    <property type="entry name" value="SAM_OMT_II"/>
    <property type="match status" value="1"/>
</dbReference>
<dbReference type="PANTHER" id="PTHR43712">
    <property type="entry name" value="PUTATIVE (AFU_ORTHOLOGUE AFUA_4G14580)-RELATED"/>
    <property type="match status" value="1"/>
</dbReference>
<dbReference type="InterPro" id="IPR016461">
    <property type="entry name" value="COMT-like"/>
</dbReference>
<organism evidence="6 7">
    <name type="scientific">Streptomyces incarnatus</name>
    <dbReference type="NCBI Taxonomy" id="665007"/>
    <lineage>
        <taxon>Bacteria</taxon>
        <taxon>Bacillati</taxon>
        <taxon>Actinomycetota</taxon>
        <taxon>Actinomycetes</taxon>
        <taxon>Kitasatosporales</taxon>
        <taxon>Streptomycetaceae</taxon>
        <taxon>Streptomyces</taxon>
    </lineage>
</organism>
<evidence type="ECO:0000256" key="2">
    <source>
        <dbReference type="ARBA" id="ARBA00022679"/>
    </source>
</evidence>
<protein>
    <recommendedName>
        <fullName evidence="8">O-methyltransferase</fullName>
    </recommendedName>
</protein>
<feature type="domain" description="O-methyltransferase C-terminal" evidence="4">
    <location>
        <begin position="117"/>
        <end position="321"/>
    </location>
</feature>
<feature type="domain" description="O-methyltransferase dimerisation" evidence="5">
    <location>
        <begin position="16"/>
        <end position="89"/>
    </location>
</feature>
<evidence type="ECO:0000256" key="3">
    <source>
        <dbReference type="ARBA" id="ARBA00022691"/>
    </source>
</evidence>
<dbReference type="SUPFAM" id="SSF46785">
    <property type="entry name" value="Winged helix' DNA-binding domain"/>
    <property type="match status" value="1"/>
</dbReference>
<evidence type="ECO:0000313" key="6">
    <source>
        <dbReference type="EMBL" id="AKJ13615.1"/>
    </source>
</evidence>
<dbReference type="Pfam" id="PF08100">
    <property type="entry name" value="Dimerisation"/>
    <property type="match status" value="1"/>
</dbReference>
<dbReference type="Gene3D" id="3.40.50.150">
    <property type="entry name" value="Vaccinia Virus protein VP39"/>
    <property type="match status" value="1"/>
</dbReference>
<evidence type="ECO:0008006" key="8">
    <source>
        <dbReference type="Google" id="ProtNLM"/>
    </source>
</evidence>
<evidence type="ECO:0000256" key="1">
    <source>
        <dbReference type="ARBA" id="ARBA00022603"/>
    </source>
</evidence>
<dbReference type="InterPro" id="IPR036390">
    <property type="entry name" value="WH_DNA-bd_sf"/>
</dbReference>
<dbReference type="SUPFAM" id="SSF53335">
    <property type="entry name" value="S-adenosyl-L-methionine-dependent methyltransferases"/>
    <property type="match status" value="1"/>
</dbReference>
<dbReference type="PANTHER" id="PTHR43712:SF2">
    <property type="entry name" value="O-METHYLTRANSFERASE CICE"/>
    <property type="match status" value="1"/>
</dbReference>
<dbReference type="Pfam" id="PF00891">
    <property type="entry name" value="Methyltransf_2"/>
    <property type="match status" value="1"/>
</dbReference>
<dbReference type="Gene3D" id="1.10.10.10">
    <property type="entry name" value="Winged helix-like DNA-binding domain superfamily/Winged helix DNA-binding domain"/>
    <property type="match status" value="1"/>
</dbReference>
<dbReference type="InterPro" id="IPR036388">
    <property type="entry name" value="WH-like_DNA-bd_sf"/>
</dbReference>
<dbReference type="InterPro" id="IPR012967">
    <property type="entry name" value="COMT_dimerisation"/>
</dbReference>
<sequence length="342" mass="36785">MATAPQLPPHVQLMGLVAGKWMAQPLYVLAELGVADLLADKPRTAAELAAALDVDADALGRCLRAAAALGVLAEEPECRYSLRPMGEALRSDVPCSVRDFTVLLGSEPTWASFGAIMHTVRTGEPAFPRVHGTDLFAYLADHPDLARAYQGAWGSLTDELAPEAAEAYDFGRYPVIADIGGGHGRMLRHLLGAAPSSRGVLMDRPEVLDAARPALSGTPEYDRITFFPGTLPGTTPPEADAYLLKNTLHCFGDADARAMLLPLAAALRERPDARVLVLDTVVPDDGSFHWSKFIDIEVMVNNGGRERRLDEWTRLLESAGLHLVSVTPVTPPQSLLEVAAVR</sequence>
<proteinExistence type="predicted"/>